<organism evidence="1 2">
    <name type="scientific">Aspergillus fumigatiaffinis</name>
    <dbReference type="NCBI Taxonomy" id="340414"/>
    <lineage>
        <taxon>Eukaryota</taxon>
        <taxon>Fungi</taxon>
        <taxon>Dikarya</taxon>
        <taxon>Ascomycota</taxon>
        <taxon>Pezizomycotina</taxon>
        <taxon>Eurotiomycetes</taxon>
        <taxon>Eurotiomycetidae</taxon>
        <taxon>Eurotiales</taxon>
        <taxon>Aspergillaceae</taxon>
        <taxon>Aspergillus</taxon>
        <taxon>Aspergillus subgen. Fumigati</taxon>
    </lineage>
</organism>
<name>A0A8H4EF84_9EURO</name>
<dbReference type="EMBL" id="JAAAPX010000114">
    <property type="protein sequence ID" value="KAF4230611.1"/>
    <property type="molecule type" value="Genomic_DNA"/>
</dbReference>
<reference evidence="1" key="2">
    <citation type="submission" date="2020-04" db="EMBL/GenBank/DDBJ databases">
        <authorList>
            <person name="Santos R.A.C."/>
            <person name="Steenwyk J.L."/>
            <person name="Rivero-Menendez O."/>
            <person name="Mead M.E."/>
            <person name="Silva L.P."/>
            <person name="Bastos R.W."/>
            <person name="Alastruey-Izquierdo A."/>
            <person name="Goldman G.H."/>
            <person name="Rokas A."/>
        </authorList>
    </citation>
    <scope>NUCLEOTIDE SEQUENCE</scope>
    <source>
        <strain evidence="1">CNM-CM6805</strain>
    </source>
</reference>
<sequence>MASEILVTMNSLGTLLYTRIDPVNMATTTEISFGEIQELLSTSTFIIQDPKVLEKVFKESSLSDAGLNNKMRRLRLDILQEISTAQLTPTEENGAIDGPNLAPLVESWRRACQCIPKGHHIEEIIFDMTCGQQLELRHIVRLLQLISTTVKIKAGGPFRCQVQGCEADKKAWLEGSLMGV</sequence>
<accession>A0A8H4EF84</accession>
<dbReference type="AlphaFoldDB" id="A0A8H4EF84"/>
<evidence type="ECO:0000313" key="2">
    <source>
        <dbReference type="Proteomes" id="UP000653565"/>
    </source>
</evidence>
<comment type="caution">
    <text evidence="1">The sequence shown here is derived from an EMBL/GenBank/DDBJ whole genome shotgun (WGS) entry which is preliminary data.</text>
</comment>
<reference evidence="1" key="1">
    <citation type="journal article" date="2020" name="bioRxiv">
        <title>Genomic and phenotypic heterogeneity of clinical isolates of the human pathogens Aspergillus fumigatus, Aspergillus lentulus and Aspergillus fumigatiaffinis.</title>
        <authorList>
            <person name="dos Santos R.A.C."/>
            <person name="Steenwyk J.L."/>
            <person name="Rivero-Menendez O."/>
            <person name="Mead M.E."/>
            <person name="Silva L.P."/>
            <person name="Bastos R.W."/>
            <person name="Alastruey-Izquierdo A."/>
            <person name="Goldman G.H."/>
            <person name="Rokas A."/>
        </authorList>
    </citation>
    <scope>NUCLEOTIDE SEQUENCE</scope>
    <source>
        <strain evidence="1">CNM-CM6805</strain>
    </source>
</reference>
<dbReference type="OrthoDB" id="4249675at2759"/>
<proteinExistence type="predicted"/>
<protein>
    <submittedName>
        <fullName evidence="1">Uncharacterized protein</fullName>
    </submittedName>
</protein>
<keyword evidence="2" id="KW-1185">Reference proteome</keyword>
<evidence type="ECO:0000313" key="1">
    <source>
        <dbReference type="EMBL" id="KAF4230611.1"/>
    </source>
</evidence>
<dbReference type="Proteomes" id="UP000653565">
    <property type="component" value="Unassembled WGS sequence"/>
</dbReference>
<gene>
    <name evidence="1" type="ORF">CNMCM6805_000646</name>
</gene>